<dbReference type="GO" id="GO:0031085">
    <property type="term" value="C:BLOC-3 complex"/>
    <property type="evidence" value="ECO:0007669"/>
    <property type="project" value="TreeGrafter"/>
</dbReference>
<accession>A0AAN8Q0J9</accession>
<feature type="region of interest" description="Disordered" evidence="1">
    <location>
        <begin position="257"/>
        <end position="276"/>
    </location>
</feature>
<gene>
    <name evidence="3" type="ORF">SNE40_003710</name>
</gene>
<feature type="domain" description="CCZ1/INTU/HSP4 first Longin" evidence="2">
    <location>
        <begin position="16"/>
        <end position="119"/>
    </location>
</feature>
<reference evidence="3 4" key="1">
    <citation type="submission" date="2024-01" db="EMBL/GenBank/DDBJ databases">
        <title>The genome of the rayed Mediterranean limpet Patella caerulea (Linnaeus, 1758).</title>
        <authorList>
            <person name="Anh-Thu Weber A."/>
            <person name="Halstead-Nussloch G."/>
        </authorList>
    </citation>
    <scope>NUCLEOTIDE SEQUENCE [LARGE SCALE GENOMIC DNA]</scope>
    <source>
        <strain evidence="3">AATW-2023a</strain>
        <tissue evidence="3">Whole specimen</tissue>
    </source>
</reference>
<dbReference type="AlphaFoldDB" id="A0AAN8Q0J9"/>
<dbReference type="GO" id="GO:0016192">
    <property type="term" value="P:vesicle-mediated transport"/>
    <property type="evidence" value="ECO:0007669"/>
    <property type="project" value="InterPro"/>
</dbReference>
<feature type="compositionally biased region" description="Basic and acidic residues" evidence="1">
    <location>
        <begin position="317"/>
        <end position="331"/>
    </location>
</feature>
<feature type="region of interest" description="Disordered" evidence="1">
    <location>
        <begin position="742"/>
        <end position="779"/>
    </location>
</feature>
<dbReference type="GO" id="GO:0005085">
    <property type="term" value="F:guanyl-nucleotide exchange factor activity"/>
    <property type="evidence" value="ECO:0007669"/>
    <property type="project" value="TreeGrafter"/>
</dbReference>
<dbReference type="PANTHER" id="PTHR14407">
    <property type="entry name" value="HERMANSKY-PUDLAK SYNDROME 4 PROTEIN LIGHT-EAR PROTEIN-RELATED"/>
    <property type="match status" value="1"/>
</dbReference>
<dbReference type="GO" id="GO:0031410">
    <property type="term" value="C:cytoplasmic vesicle"/>
    <property type="evidence" value="ECO:0007669"/>
    <property type="project" value="TreeGrafter"/>
</dbReference>
<sequence>MTQQETQLSGASSFTFFIFDHTVLKKEEDDLKDAIIYYYPPVDADTQCALVGQLIGMAEFFHNTIPRSLPTLYKLQNNKFALRRKGDYTLSLGADKSFPDRCVQNRLDFLLETFVFYQGSLDLMKQNLKSTFVAELKRIWDIYIRFCNNFGDLVGQMFQILPTVDLPQTSSHLFLHASYILQRSVCHPTVLAGAILYRYQSLCTQLPPKITKLLLLLKPKQSHWSKCKIKIDFELPEGISLLKVYLSLKDYQQICPTRRPDGRRKSKSQNHATDLTNLNQISGESLDISGISFLECSSGKIAESLDQNGESFSSIKTIDESHADKREKSDEASSEEAETKLISTPVCDISKMSSDSTSDMKTDLVTQIVKDETDSKINQLDDTVVQQEEITLSHSPEVKKEVVLDTTSSEELSTGESFVDPKAMRSYRKHLNSNKLNAIITQAGSHETPSSTDIQKSQSDNIVEIKDIKVEASEIRISNSPSAFVDKNMSKIHSPSHIVGENASETPSLSVVDENASKTPSLSVVDENASKTPSLSVVDENASKTPSLSAVDENASKTPSLSVVDENASKTPSLSVVDENASKTPSLSAVDENASKTPSLSVVDENASKTPSLSAVDENASKTPSLTVVDENVSKTPSLSAVDENASKTPSLSVVDENASKTPSPPAVVDENVVHIVLNVKKDEEEEHDDVDSKLQKSSGSSIASDETFSHNQDTLGFLSNPDSLASFDSVSPIPATRKAVTISYQSQTSEEIPQSSDNHFSSSTSNIDTSDSDAGPSSSDGIAEVVLYVQGHSDMMLLMFLDKDAKCEGKNITNLWKSSLSHLAELDFEMKECLNKAKNERQLKADQGYHFLKYDSFMRTLTGNTLDPITSIGYDYVNTAGKIHDSFTSSKTTNEVLFRTHTSCCYGSRTESKESFFQMNTAQRQPGGCPSPKDAAFVLDQIAVQKLQINQET</sequence>
<evidence type="ECO:0000313" key="4">
    <source>
        <dbReference type="Proteomes" id="UP001347796"/>
    </source>
</evidence>
<feature type="region of interest" description="Disordered" evidence="1">
    <location>
        <begin position="312"/>
        <end position="340"/>
    </location>
</feature>
<organism evidence="3 4">
    <name type="scientific">Patella caerulea</name>
    <name type="common">Rayed Mediterranean limpet</name>
    <dbReference type="NCBI Taxonomy" id="87958"/>
    <lineage>
        <taxon>Eukaryota</taxon>
        <taxon>Metazoa</taxon>
        <taxon>Spiralia</taxon>
        <taxon>Lophotrochozoa</taxon>
        <taxon>Mollusca</taxon>
        <taxon>Gastropoda</taxon>
        <taxon>Patellogastropoda</taxon>
        <taxon>Patelloidea</taxon>
        <taxon>Patellidae</taxon>
        <taxon>Patella</taxon>
    </lineage>
</organism>
<dbReference type="Proteomes" id="UP001347796">
    <property type="component" value="Unassembled WGS sequence"/>
</dbReference>
<dbReference type="GO" id="GO:0005765">
    <property type="term" value="C:lysosomal membrane"/>
    <property type="evidence" value="ECO:0007669"/>
    <property type="project" value="TreeGrafter"/>
</dbReference>
<feature type="region of interest" description="Disordered" evidence="1">
    <location>
        <begin position="498"/>
        <end position="667"/>
    </location>
</feature>
<dbReference type="GO" id="GO:0031267">
    <property type="term" value="F:small GTPase binding"/>
    <property type="evidence" value="ECO:0007669"/>
    <property type="project" value="TreeGrafter"/>
</dbReference>
<feature type="region of interest" description="Disordered" evidence="1">
    <location>
        <begin position="681"/>
        <end position="708"/>
    </location>
</feature>
<proteinExistence type="predicted"/>
<dbReference type="Pfam" id="PF19031">
    <property type="entry name" value="Intu_longin_1"/>
    <property type="match status" value="1"/>
</dbReference>
<evidence type="ECO:0000256" key="1">
    <source>
        <dbReference type="SAM" id="MobiDB-lite"/>
    </source>
</evidence>
<keyword evidence="4" id="KW-1185">Reference proteome</keyword>
<feature type="compositionally biased region" description="Polar residues" evidence="1">
    <location>
        <begin position="696"/>
        <end position="708"/>
    </location>
</feature>
<feature type="compositionally biased region" description="Polar residues" evidence="1">
    <location>
        <begin position="743"/>
        <end position="755"/>
    </location>
</feature>
<evidence type="ECO:0000313" key="3">
    <source>
        <dbReference type="EMBL" id="KAK6192198.1"/>
    </source>
</evidence>
<dbReference type="InterPro" id="IPR043987">
    <property type="entry name" value="CCZ1/INTU/HSP4_longin_1"/>
</dbReference>
<dbReference type="GO" id="GO:0006605">
    <property type="term" value="P:protein targeting"/>
    <property type="evidence" value="ECO:0007669"/>
    <property type="project" value="TreeGrafter"/>
</dbReference>
<evidence type="ECO:0000259" key="2">
    <source>
        <dbReference type="Pfam" id="PF19031"/>
    </source>
</evidence>
<feature type="compositionally biased region" description="Low complexity" evidence="1">
    <location>
        <begin position="756"/>
        <end position="779"/>
    </location>
</feature>
<dbReference type="PANTHER" id="PTHR14407:SF9">
    <property type="entry name" value="BLOC-3 COMPLEX MEMBER HPS4"/>
    <property type="match status" value="1"/>
</dbReference>
<comment type="caution">
    <text evidence="3">The sequence shown here is derived from an EMBL/GenBank/DDBJ whole genome shotgun (WGS) entry which is preliminary data.</text>
</comment>
<dbReference type="EMBL" id="JAZGQO010000002">
    <property type="protein sequence ID" value="KAK6192198.1"/>
    <property type="molecule type" value="Genomic_DNA"/>
</dbReference>
<name>A0AAN8Q0J9_PATCE</name>
<protein>
    <recommendedName>
        <fullName evidence="2">CCZ1/INTU/HSP4 first Longin domain-containing protein</fullName>
    </recommendedName>
</protein>
<dbReference type="InterPro" id="IPR026091">
    <property type="entry name" value="HPS4"/>
</dbReference>